<dbReference type="SUPFAM" id="SSF55920">
    <property type="entry name" value="Creatinase/aminopeptidase"/>
    <property type="match status" value="1"/>
</dbReference>
<dbReference type="InterPro" id="IPR029149">
    <property type="entry name" value="Creatin/AminoP/Spt16_N"/>
</dbReference>
<evidence type="ECO:0000259" key="3">
    <source>
        <dbReference type="Pfam" id="PF00557"/>
    </source>
</evidence>
<dbReference type="CDD" id="cd01092">
    <property type="entry name" value="APP-like"/>
    <property type="match status" value="1"/>
</dbReference>
<dbReference type="GO" id="GO:0016787">
    <property type="term" value="F:hydrolase activity"/>
    <property type="evidence" value="ECO:0007669"/>
    <property type="project" value="UniProtKB-KW"/>
</dbReference>
<proteinExistence type="predicted"/>
<dbReference type="AlphaFoldDB" id="A0A830EL57"/>
<evidence type="ECO:0000256" key="2">
    <source>
        <dbReference type="ARBA" id="ARBA00022801"/>
    </source>
</evidence>
<dbReference type="InterPro" id="IPR001131">
    <property type="entry name" value="Peptidase_M24B_aminopep-P_CS"/>
</dbReference>
<reference evidence="5" key="1">
    <citation type="journal article" date="2014" name="Int. J. Syst. Evol. Microbiol.">
        <title>Complete genome sequence of Corynebacterium casei LMG S-19264T (=DSM 44701T), isolated from a smear-ripened cheese.</title>
        <authorList>
            <consortium name="US DOE Joint Genome Institute (JGI-PGF)"/>
            <person name="Walter F."/>
            <person name="Albersmeier A."/>
            <person name="Kalinowski J."/>
            <person name="Ruckert C."/>
        </authorList>
    </citation>
    <scope>NUCLEOTIDE SEQUENCE</scope>
    <source>
        <strain evidence="5">JCM 14359</strain>
    </source>
</reference>
<keyword evidence="6" id="KW-1185">Reference proteome</keyword>
<feature type="domain" description="Creatinase N-terminal" evidence="4">
    <location>
        <begin position="7"/>
        <end position="139"/>
    </location>
</feature>
<reference evidence="5" key="2">
    <citation type="submission" date="2020-09" db="EMBL/GenBank/DDBJ databases">
        <authorList>
            <person name="Sun Q."/>
            <person name="Ohkuma M."/>
        </authorList>
    </citation>
    <scope>NUCLEOTIDE SEQUENCE</scope>
    <source>
        <strain evidence="5">JCM 14359</strain>
    </source>
</reference>
<dbReference type="Gene3D" id="3.90.230.10">
    <property type="entry name" value="Creatinase/methionine aminopeptidase superfamily"/>
    <property type="match status" value="1"/>
</dbReference>
<feature type="domain" description="Peptidase M24" evidence="3">
    <location>
        <begin position="149"/>
        <end position="354"/>
    </location>
</feature>
<sequence>MNPFEQRTEAVQAALGDSGADALVCVPGRTLQYLTGFEEPQRDRHLLFVVSQTGEPAAFLPALSAAQFRTETWVREVETWNDGDDPVAALSGFFDNRDVPAAPHLLVDDTMWATVLQDVRSVRPDATVGLASEVVADIRLRKDDAEIDALRRASAAADDALDAVRALGADAVGLTEAELAGRIESFLTDAGGGSLSFETIVGSGPSGAMPHHTHGDREIRAGEPVVLDFGARVDGYPGDQTRTLVFGGDPRERVGEVHDVVRRAQEAAVGAVEPGVTAGSVDDAARSVIEDAGYGDAFVHRTGHGVGLDVHEPPNIAAGNDTELRPGMAFSVEPGIYLDGEFGVRIEDLVVVTESGCERLNHTPRGWEC</sequence>
<keyword evidence="1" id="KW-0479">Metal-binding</keyword>
<dbReference type="EMBL" id="BMOC01000026">
    <property type="protein sequence ID" value="GGJ16226.1"/>
    <property type="molecule type" value="Genomic_DNA"/>
</dbReference>
<dbReference type="Proteomes" id="UP000653099">
    <property type="component" value="Unassembled WGS sequence"/>
</dbReference>
<dbReference type="Pfam" id="PF01321">
    <property type="entry name" value="Creatinase_N"/>
    <property type="match status" value="1"/>
</dbReference>
<dbReference type="SUPFAM" id="SSF53092">
    <property type="entry name" value="Creatinase/prolidase N-terminal domain"/>
    <property type="match status" value="1"/>
</dbReference>
<dbReference type="PANTHER" id="PTHR46112:SF3">
    <property type="entry name" value="AMINOPEPTIDASE YPDF"/>
    <property type="match status" value="1"/>
</dbReference>
<dbReference type="OrthoDB" id="1346at2157"/>
<dbReference type="Pfam" id="PF00557">
    <property type="entry name" value="Peptidase_M24"/>
    <property type="match status" value="1"/>
</dbReference>
<accession>A0A830EL57</accession>
<keyword evidence="2" id="KW-0378">Hydrolase</keyword>
<dbReference type="PANTHER" id="PTHR46112">
    <property type="entry name" value="AMINOPEPTIDASE"/>
    <property type="match status" value="1"/>
</dbReference>
<protein>
    <submittedName>
        <fullName evidence="5">Peptidase</fullName>
    </submittedName>
</protein>
<dbReference type="Gene3D" id="3.40.350.10">
    <property type="entry name" value="Creatinase/prolidase N-terminal domain"/>
    <property type="match status" value="1"/>
</dbReference>
<dbReference type="RefSeq" id="WP_188788425.1">
    <property type="nucleotide sequence ID" value="NZ_BMOC01000026.1"/>
</dbReference>
<gene>
    <name evidence="5" type="ORF">GCM10008995_27580</name>
</gene>
<dbReference type="InterPro" id="IPR050659">
    <property type="entry name" value="Peptidase_M24B"/>
</dbReference>
<organism evidence="5 6">
    <name type="scientific">Halobellus salinus</name>
    <dbReference type="NCBI Taxonomy" id="931585"/>
    <lineage>
        <taxon>Archaea</taxon>
        <taxon>Methanobacteriati</taxon>
        <taxon>Methanobacteriota</taxon>
        <taxon>Stenosarchaea group</taxon>
        <taxon>Halobacteria</taxon>
        <taxon>Halobacteriales</taxon>
        <taxon>Haloferacaceae</taxon>
        <taxon>Halobellus</taxon>
    </lineage>
</organism>
<evidence type="ECO:0000313" key="5">
    <source>
        <dbReference type="EMBL" id="GGJ16226.1"/>
    </source>
</evidence>
<name>A0A830EL57_9EURY</name>
<dbReference type="GO" id="GO:0046872">
    <property type="term" value="F:metal ion binding"/>
    <property type="evidence" value="ECO:0007669"/>
    <property type="project" value="UniProtKB-KW"/>
</dbReference>
<dbReference type="InterPro" id="IPR000587">
    <property type="entry name" value="Creatinase_N"/>
</dbReference>
<evidence type="ECO:0000256" key="1">
    <source>
        <dbReference type="ARBA" id="ARBA00022723"/>
    </source>
</evidence>
<evidence type="ECO:0000313" key="6">
    <source>
        <dbReference type="Proteomes" id="UP000653099"/>
    </source>
</evidence>
<dbReference type="InterPro" id="IPR000994">
    <property type="entry name" value="Pept_M24"/>
</dbReference>
<dbReference type="PROSITE" id="PS00491">
    <property type="entry name" value="PROLINE_PEPTIDASE"/>
    <property type="match status" value="1"/>
</dbReference>
<evidence type="ECO:0000259" key="4">
    <source>
        <dbReference type="Pfam" id="PF01321"/>
    </source>
</evidence>
<comment type="caution">
    <text evidence="5">The sequence shown here is derived from an EMBL/GenBank/DDBJ whole genome shotgun (WGS) entry which is preliminary data.</text>
</comment>
<dbReference type="InterPro" id="IPR001714">
    <property type="entry name" value="Pept_M24_MAP"/>
</dbReference>
<dbReference type="InterPro" id="IPR036005">
    <property type="entry name" value="Creatinase/aminopeptidase-like"/>
</dbReference>
<dbReference type="PRINTS" id="PR00599">
    <property type="entry name" value="MAPEPTIDASE"/>
</dbReference>